<dbReference type="Gene3D" id="3.40.50.12370">
    <property type="match status" value="1"/>
</dbReference>
<gene>
    <name evidence="1" type="ordered locus">Deide_1p01770</name>
</gene>
<keyword evidence="2" id="KW-1185">Reference proteome</keyword>
<proteinExistence type="predicted"/>
<sequence length="248" mass="26745">MTSPGFSPLTYLVPLDGRVGPTWVTEQAIELASAHGGTVLGLSTLKGPEAQNDLHSFQERCRVTGIAARSLHLPGPRFQGIMEASKRADLVMVAWTAESARVLDFSTFGALVRHATCPVWIAPPSGRVPAELTVAFHGQRKAFHAIAQAAKLAQTWQLPVDTLVVAEGPDINDHDTLIARQELRARNVIERHSRYERGVTGEILAAATSPDQLLIMGGAGDGPFFGLTLSRIVRQVLRLPRGPVLICP</sequence>
<dbReference type="HOGENOM" id="CLU_1118729_0_0_0"/>
<geneLocation type="plasmid" evidence="2">
    <name>pDeide1</name>
</geneLocation>
<dbReference type="RefSeq" id="WP_162485673.1">
    <property type="nucleotide sequence ID" value="NC_012527.1"/>
</dbReference>
<keyword evidence="1" id="KW-0614">Plasmid</keyword>
<accession>C1D2J6</accession>
<protein>
    <submittedName>
        <fullName evidence="1">Putative universal stress protein family</fullName>
    </submittedName>
</protein>
<dbReference type="CDD" id="cd00293">
    <property type="entry name" value="USP-like"/>
    <property type="match status" value="1"/>
</dbReference>
<dbReference type="KEGG" id="ddr:Deide_1p01770"/>
<evidence type="ECO:0000313" key="1">
    <source>
        <dbReference type="EMBL" id="ACO47635.2"/>
    </source>
</evidence>
<dbReference type="AlphaFoldDB" id="C1D2J6"/>
<dbReference type="Proteomes" id="UP000002208">
    <property type="component" value="Plasmid 1"/>
</dbReference>
<dbReference type="EMBL" id="CP001115">
    <property type="protein sequence ID" value="ACO47635.2"/>
    <property type="molecule type" value="Genomic_DNA"/>
</dbReference>
<reference evidence="1 2" key="1">
    <citation type="journal article" date="2009" name="PLoS Genet.">
        <title>Alliance of proteomics and genomics to unravel the specificities of Sahara bacterium Deinococcus deserti.</title>
        <authorList>
            <person name="de Groot A."/>
            <person name="Dulermo R."/>
            <person name="Ortet P."/>
            <person name="Blanchard L."/>
            <person name="Guerin P."/>
            <person name="Fernandez B."/>
            <person name="Vacherie B."/>
            <person name="Dossat C."/>
            <person name="Jolivet E."/>
            <person name="Siguier P."/>
            <person name="Chandler M."/>
            <person name="Barakat M."/>
            <person name="Dedieu A."/>
            <person name="Barbe V."/>
            <person name="Heulin T."/>
            <person name="Sommer S."/>
            <person name="Achouak W."/>
            <person name="Armengaud J."/>
        </authorList>
    </citation>
    <scope>NUCLEOTIDE SEQUENCE [LARGE SCALE GENOMIC DNA]</scope>
    <source>
        <strain evidence="2">DSM 17065 / CIP 109153 / LMG 22923 / VCD115</strain>
        <plasmid evidence="2">pDeide1</plasmid>
    </source>
</reference>
<dbReference type="SUPFAM" id="SSF52402">
    <property type="entry name" value="Adenine nucleotide alpha hydrolases-like"/>
    <property type="match status" value="2"/>
</dbReference>
<name>C1D2J6_DEIDV</name>
<evidence type="ECO:0000313" key="2">
    <source>
        <dbReference type="Proteomes" id="UP000002208"/>
    </source>
</evidence>
<organism evidence="1 2">
    <name type="scientific">Deinococcus deserti (strain DSM 17065 / CIP 109153 / LMG 22923 / VCD115)</name>
    <dbReference type="NCBI Taxonomy" id="546414"/>
    <lineage>
        <taxon>Bacteria</taxon>
        <taxon>Thermotogati</taxon>
        <taxon>Deinococcota</taxon>
        <taxon>Deinococci</taxon>
        <taxon>Deinococcales</taxon>
        <taxon>Deinococcaceae</taxon>
        <taxon>Deinococcus</taxon>
    </lineage>
</organism>